<dbReference type="EMBL" id="JAYMYJ010000145">
    <property type="protein sequence ID" value="MEB4592893.1"/>
    <property type="molecule type" value="Genomic_DNA"/>
</dbReference>
<evidence type="ECO:0000313" key="1">
    <source>
        <dbReference type="EMBL" id="MEB4592893.1"/>
    </source>
</evidence>
<dbReference type="RefSeq" id="WP_324697435.1">
    <property type="nucleotide sequence ID" value="NZ_JAYMYJ010000145.1"/>
</dbReference>
<keyword evidence="2" id="KW-1185">Reference proteome</keyword>
<reference evidence="1 2" key="2">
    <citation type="submission" date="2024-01" db="EMBL/GenBank/DDBJ databases">
        <authorList>
            <person name="Xie X."/>
        </authorList>
    </citation>
    <scope>NUCLEOTIDE SEQUENCE [LARGE SCALE GENOMIC DNA]</scope>
    <source>
        <strain evidence="1">SCUT-1</strain>
    </source>
</reference>
<proteinExistence type="predicted"/>
<dbReference type="Proteomes" id="UP001308005">
    <property type="component" value="Unassembled WGS sequence"/>
</dbReference>
<evidence type="ECO:0000313" key="2">
    <source>
        <dbReference type="Proteomes" id="UP001308005"/>
    </source>
</evidence>
<organism evidence="1 2">
    <name type="scientific">Candidatus Thiothrix phosphatis</name>
    <dbReference type="NCBI Taxonomy" id="3112415"/>
    <lineage>
        <taxon>Bacteria</taxon>
        <taxon>Pseudomonadati</taxon>
        <taxon>Pseudomonadota</taxon>
        <taxon>Gammaproteobacteria</taxon>
        <taxon>Thiotrichales</taxon>
        <taxon>Thiotrichaceae</taxon>
        <taxon>Thiothrix</taxon>
    </lineage>
</organism>
<protein>
    <recommendedName>
        <fullName evidence="3">VCBS repeat-containing protein</fullName>
    </recommendedName>
</protein>
<gene>
    <name evidence="1" type="ORF">VSS37_18080</name>
</gene>
<accession>A0ABU6D3I9</accession>
<sequence length="290" mass="32129">MRSISWGGVILAGLSLWALEAAAFTTPKGYAKLPFSYSPVPGVKVRIEQQHNDILAKLPGGKVQALGEMPDVPEGSQEIDGLLLQDDFNFDGQGDVAVLDGVGYGGVNLFYRLYQWDKAAKRFRAFQETISNPTLTRETKTLSTGQRSGPRWYTTDYRFRKNKPYVCLDTAMVGSEGDLYFARLYNPEGKLLKKLVAKTQDPSSIDEKTAPARRKVAVGKAPLYDKPDSGAKTGMYLVKGDQPTLLDYKENEDGSEWFLIRFKGKKLVEKWLEGSAFEADDAPAPKAPSE</sequence>
<comment type="caution">
    <text evidence="1">The sequence shown here is derived from an EMBL/GenBank/DDBJ whole genome shotgun (WGS) entry which is preliminary data.</text>
</comment>
<reference evidence="2" key="1">
    <citation type="submission" date="2023-07" db="EMBL/GenBank/DDBJ databases">
        <title>The carbon used by Thiothrix.</title>
        <authorList>
            <person name="Chen L."/>
        </authorList>
    </citation>
    <scope>NUCLEOTIDE SEQUENCE [LARGE SCALE GENOMIC DNA]</scope>
</reference>
<evidence type="ECO:0008006" key="3">
    <source>
        <dbReference type="Google" id="ProtNLM"/>
    </source>
</evidence>
<dbReference type="NCBIfam" id="NF047539">
    <property type="entry name" value="XAC2610_fam"/>
    <property type="match status" value="1"/>
</dbReference>
<name>A0ABU6D3I9_9GAMM</name>
<dbReference type="InterPro" id="IPR058087">
    <property type="entry name" value="XAC2610_dom"/>
</dbReference>